<organism evidence="5 6">
    <name type="scientific">Corynebacterium xerosis</name>
    <dbReference type="NCBI Taxonomy" id="1725"/>
    <lineage>
        <taxon>Bacteria</taxon>
        <taxon>Bacillati</taxon>
        <taxon>Actinomycetota</taxon>
        <taxon>Actinomycetes</taxon>
        <taxon>Mycobacteriales</taxon>
        <taxon>Corynebacteriaceae</taxon>
        <taxon>Corynebacterium</taxon>
    </lineage>
</organism>
<dbReference type="HAMAP" id="MF_00984">
    <property type="entry name" value="SSB"/>
    <property type="match status" value="1"/>
</dbReference>
<dbReference type="PANTHER" id="PTHR10302">
    <property type="entry name" value="SINGLE-STRANDED DNA-BINDING PROTEIN"/>
    <property type="match status" value="1"/>
</dbReference>
<dbReference type="PANTHER" id="PTHR10302:SF0">
    <property type="entry name" value="SINGLE-STRANDED DNA-BINDING PROTEIN, MITOCHONDRIAL"/>
    <property type="match status" value="1"/>
</dbReference>
<dbReference type="NCBIfam" id="TIGR00621">
    <property type="entry name" value="ssb"/>
    <property type="match status" value="1"/>
</dbReference>
<dbReference type="InterPro" id="IPR000424">
    <property type="entry name" value="Primosome_PriB/ssb"/>
</dbReference>
<evidence type="ECO:0000313" key="6">
    <source>
        <dbReference type="Proteomes" id="UP000235363"/>
    </source>
</evidence>
<proteinExistence type="inferred from homology"/>
<evidence type="ECO:0000256" key="4">
    <source>
        <dbReference type="SAM" id="MobiDB-lite"/>
    </source>
</evidence>
<evidence type="ECO:0000256" key="1">
    <source>
        <dbReference type="ARBA" id="ARBA00023125"/>
    </source>
</evidence>
<dbReference type="PIRSF" id="PIRSF002070">
    <property type="entry name" value="SSB"/>
    <property type="match status" value="1"/>
</dbReference>
<dbReference type="PROSITE" id="PS50935">
    <property type="entry name" value="SSB"/>
    <property type="match status" value="1"/>
</dbReference>
<dbReference type="RefSeq" id="WP_102211759.1">
    <property type="nucleotide sequence ID" value="NZ_PNHF01000001.1"/>
</dbReference>
<gene>
    <name evidence="5" type="ORF">CJ204_00855</name>
</gene>
<feature type="region of interest" description="Disordered" evidence="4">
    <location>
        <begin position="109"/>
        <end position="140"/>
    </location>
</feature>
<dbReference type="EMBL" id="PNHF01000001">
    <property type="protein sequence ID" value="PMC63401.1"/>
    <property type="molecule type" value="Genomic_DNA"/>
</dbReference>
<dbReference type="AlphaFoldDB" id="A0A2N6T258"/>
<dbReference type="InterPro" id="IPR012340">
    <property type="entry name" value="NA-bd_OB-fold"/>
</dbReference>
<dbReference type="Pfam" id="PF00436">
    <property type="entry name" value="SSB"/>
    <property type="match status" value="1"/>
</dbReference>
<comment type="caution">
    <text evidence="5">The sequence shown here is derived from an EMBL/GenBank/DDBJ whole genome shotgun (WGS) entry which is preliminary data.</text>
</comment>
<reference evidence="5 6" key="1">
    <citation type="submission" date="2017-09" db="EMBL/GenBank/DDBJ databases">
        <title>Bacterial strain isolated from the female urinary microbiota.</title>
        <authorList>
            <person name="Thomas-White K."/>
            <person name="Kumar N."/>
            <person name="Forster S."/>
            <person name="Putonti C."/>
            <person name="Lawley T."/>
            <person name="Wolfe A.J."/>
        </authorList>
    </citation>
    <scope>NUCLEOTIDE SEQUENCE [LARGE SCALE GENOMIC DNA]</scope>
    <source>
        <strain evidence="5 6">UMB0908</strain>
    </source>
</reference>
<evidence type="ECO:0000256" key="3">
    <source>
        <dbReference type="PIRNR" id="PIRNR002070"/>
    </source>
</evidence>
<feature type="compositionally biased region" description="Polar residues" evidence="4">
    <location>
        <begin position="122"/>
        <end position="134"/>
    </location>
</feature>
<comment type="subunit">
    <text evidence="2">Homotetramer.</text>
</comment>
<dbReference type="Gene3D" id="2.40.50.140">
    <property type="entry name" value="Nucleic acid-binding proteins"/>
    <property type="match status" value="1"/>
</dbReference>
<sequence>MRSINQLMITGRAGRDAEHRSTPSGQDVVNVSIAYTERRQDADGQWVDGDTTWLDVAVWDRRAQEIARNIRKGDLVLVVGAVKLREYERRDGTAGASIAVTAQHIGLSLQPQGQGQPAQAGDSWNSSGQATQGFDTEPPW</sequence>
<dbReference type="GO" id="GO:0009295">
    <property type="term" value="C:nucleoid"/>
    <property type="evidence" value="ECO:0007669"/>
    <property type="project" value="TreeGrafter"/>
</dbReference>
<comment type="caution">
    <text evidence="2">Lacks conserved residue(s) required for the propagation of feature annotation.</text>
</comment>
<evidence type="ECO:0000256" key="2">
    <source>
        <dbReference type="HAMAP-Rule" id="MF_00984"/>
    </source>
</evidence>
<protein>
    <recommendedName>
        <fullName evidence="2 3">Single-stranded DNA-binding protein</fullName>
        <shortName evidence="2">SSB</shortName>
    </recommendedName>
</protein>
<dbReference type="SUPFAM" id="SSF50249">
    <property type="entry name" value="Nucleic acid-binding proteins"/>
    <property type="match status" value="1"/>
</dbReference>
<name>A0A2N6T258_9CORY</name>
<evidence type="ECO:0000313" key="5">
    <source>
        <dbReference type="EMBL" id="PMC63401.1"/>
    </source>
</evidence>
<dbReference type="GO" id="GO:0006260">
    <property type="term" value="P:DNA replication"/>
    <property type="evidence" value="ECO:0007669"/>
    <property type="project" value="InterPro"/>
</dbReference>
<dbReference type="CDD" id="cd04496">
    <property type="entry name" value="SSB_OBF"/>
    <property type="match status" value="1"/>
</dbReference>
<feature type="compositionally biased region" description="Low complexity" evidence="4">
    <location>
        <begin position="110"/>
        <end position="121"/>
    </location>
</feature>
<keyword evidence="1 2" id="KW-0238">DNA-binding</keyword>
<dbReference type="Proteomes" id="UP000235363">
    <property type="component" value="Unassembled WGS sequence"/>
</dbReference>
<dbReference type="GO" id="GO:0003697">
    <property type="term" value="F:single-stranded DNA binding"/>
    <property type="evidence" value="ECO:0007669"/>
    <property type="project" value="UniProtKB-UniRule"/>
</dbReference>
<accession>A0A2N6T258</accession>
<dbReference type="InterPro" id="IPR011344">
    <property type="entry name" value="ssDNA-bd"/>
</dbReference>